<dbReference type="InterPro" id="IPR051089">
    <property type="entry name" value="prtT"/>
</dbReference>
<evidence type="ECO:0000256" key="4">
    <source>
        <dbReference type="ARBA" id="ARBA00023163"/>
    </source>
</evidence>
<evidence type="ECO:0000313" key="8">
    <source>
        <dbReference type="Proteomes" id="UP000236621"/>
    </source>
</evidence>
<sequence length="683" mass="74491">PPPPPPPPPSQQQQHRPSVFDQPVVTAGQKRKASDRREGSSDDSGLPPGTASALWPAAPVPPPGPTEGDIVDRGLITVEMAAELFSRYKESMIRHLPAVVFAPSMSVMELRRTKPYLFLAVMAAASSETSALQTVLHRDLLQLFAHKVVVAGEKNLELVQALHVAVIWYWPPEHYEELKFYQLVHMAAVMALDIGLGKRASSRRGSPPFGRREHAFKRPPQPDPTSIECRRTWLACHFLAANTSMSLHRPNLIRWTPFMTECLELLESSPDAAPTDKYFCHLVWTHRMGEEIGVQFSMDDPGATVDVLDARTQYALRALERDLEKYRDAVPRELMQPTLTMSFNLLSLYMHELVLLSDTRSDHFRPPFNAEMIEDGMAGSEPLSAAHTNALSTCLTAIDGIFGTFLAMDVSSIRCLPIFNFVRIAYAVVVLMKLYFSATSPKSELGRVVRDNVHVEHYLDALLDKLRTTAAEDRCRPAAKFIVVLAMLRSWFVRQGRDGDGSGAGAARPGETPSSKTSAMPPDGSSSMAQPRDGINTTPLQVLSEVAMGHGPGASARHVLDSLSGLRQTPQPIFHDSVSAPDSTANDANNNPPEPSAAADVDPAAPIGGAGGGAAPYPLPWMSQLQQPPVDPGMGLSSGFDLEALGAGLDPQATYEGGARIFLDEPWFNDMFQGLPDPNCFPF</sequence>
<dbReference type="GO" id="GO:0000976">
    <property type="term" value="F:transcription cis-regulatory region binding"/>
    <property type="evidence" value="ECO:0007669"/>
    <property type="project" value="TreeGrafter"/>
</dbReference>
<evidence type="ECO:0000313" key="7">
    <source>
        <dbReference type="EMBL" id="PNY24039.1"/>
    </source>
</evidence>
<feature type="compositionally biased region" description="Polar residues" evidence="6">
    <location>
        <begin position="512"/>
        <end position="535"/>
    </location>
</feature>
<dbReference type="STRING" id="45235.A0A2K3Q911"/>
<proteinExistence type="predicted"/>
<feature type="non-terminal residue" evidence="7">
    <location>
        <position position="1"/>
    </location>
</feature>
<keyword evidence="4" id="KW-0804">Transcription</keyword>
<feature type="compositionally biased region" description="Low complexity" evidence="6">
    <location>
        <begin position="585"/>
        <end position="607"/>
    </location>
</feature>
<evidence type="ECO:0000256" key="6">
    <source>
        <dbReference type="SAM" id="MobiDB-lite"/>
    </source>
</evidence>
<evidence type="ECO:0000256" key="2">
    <source>
        <dbReference type="ARBA" id="ARBA00023015"/>
    </source>
</evidence>
<name>A0A2K3Q911_9HYPO</name>
<dbReference type="PANTHER" id="PTHR31845:SF39">
    <property type="entry name" value="TRANSCRIPTION FACTOR PBCR-RELATED"/>
    <property type="match status" value="1"/>
</dbReference>
<feature type="compositionally biased region" description="Pro residues" evidence="6">
    <location>
        <begin position="1"/>
        <end position="10"/>
    </location>
</feature>
<accession>A0A2K3Q911</accession>
<evidence type="ECO:0000256" key="5">
    <source>
        <dbReference type="ARBA" id="ARBA00023242"/>
    </source>
</evidence>
<dbReference type="CDD" id="cd12148">
    <property type="entry name" value="fungal_TF_MHR"/>
    <property type="match status" value="1"/>
</dbReference>
<organism evidence="7 8">
    <name type="scientific">Tolypocladium capitatum</name>
    <dbReference type="NCBI Taxonomy" id="45235"/>
    <lineage>
        <taxon>Eukaryota</taxon>
        <taxon>Fungi</taxon>
        <taxon>Dikarya</taxon>
        <taxon>Ascomycota</taxon>
        <taxon>Pezizomycotina</taxon>
        <taxon>Sordariomycetes</taxon>
        <taxon>Hypocreomycetidae</taxon>
        <taxon>Hypocreales</taxon>
        <taxon>Ophiocordycipitaceae</taxon>
        <taxon>Tolypocladium</taxon>
    </lineage>
</organism>
<dbReference type="OrthoDB" id="8062037at2759"/>
<evidence type="ECO:0000256" key="1">
    <source>
        <dbReference type="ARBA" id="ARBA00004123"/>
    </source>
</evidence>
<reference evidence="7 8" key="1">
    <citation type="submission" date="2017-08" db="EMBL/GenBank/DDBJ databases">
        <title>Harnessing the power of phylogenomics to disentangle the directionality and signatures of interkingdom host jumping in the parasitic fungal genus Tolypocladium.</title>
        <authorList>
            <person name="Quandt C.A."/>
            <person name="Patterson W."/>
            <person name="Spatafora J.W."/>
        </authorList>
    </citation>
    <scope>NUCLEOTIDE SEQUENCE [LARGE SCALE GENOMIC DNA]</scope>
    <source>
        <strain evidence="7 8">CBS 113982</strain>
    </source>
</reference>
<feature type="region of interest" description="Disordered" evidence="6">
    <location>
        <begin position="568"/>
        <end position="612"/>
    </location>
</feature>
<feature type="region of interest" description="Disordered" evidence="6">
    <location>
        <begin position="498"/>
        <end position="535"/>
    </location>
</feature>
<dbReference type="PANTHER" id="PTHR31845">
    <property type="entry name" value="FINGER DOMAIN PROTEIN, PUTATIVE-RELATED"/>
    <property type="match status" value="1"/>
</dbReference>
<keyword evidence="3" id="KW-0238">DNA-binding</keyword>
<keyword evidence="8" id="KW-1185">Reference proteome</keyword>
<dbReference type="Proteomes" id="UP000236621">
    <property type="component" value="Unassembled WGS sequence"/>
</dbReference>
<gene>
    <name evidence="7" type="ORF">TCAP_06017</name>
</gene>
<feature type="region of interest" description="Disordered" evidence="6">
    <location>
        <begin position="1"/>
        <end position="70"/>
    </location>
</feature>
<keyword evidence="2" id="KW-0805">Transcription regulation</keyword>
<comment type="caution">
    <text evidence="7">The sequence shown here is derived from an EMBL/GenBank/DDBJ whole genome shotgun (WGS) entry which is preliminary data.</text>
</comment>
<dbReference type="AlphaFoldDB" id="A0A2K3Q911"/>
<keyword evidence="5" id="KW-0539">Nucleus</keyword>
<dbReference type="GO" id="GO:0005634">
    <property type="term" value="C:nucleus"/>
    <property type="evidence" value="ECO:0007669"/>
    <property type="project" value="UniProtKB-SubCell"/>
</dbReference>
<feature type="region of interest" description="Disordered" evidence="6">
    <location>
        <begin position="199"/>
        <end position="225"/>
    </location>
</feature>
<dbReference type="EMBL" id="NRSZ01000989">
    <property type="protein sequence ID" value="PNY24039.1"/>
    <property type="molecule type" value="Genomic_DNA"/>
</dbReference>
<protein>
    <submittedName>
        <fullName evidence="7">Transcriptional regulator WAR1</fullName>
    </submittedName>
</protein>
<dbReference type="GO" id="GO:0000981">
    <property type="term" value="F:DNA-binding transcription factor activity, RNA polymerase II-specific"/>
    <property type="evidence" value="ECO:0007669"/>
    <property type="project" value="TreeGrafter"/>
</dbReference>
<comment type="subcellular location">
    <subcellularLocation>
        <location evidence="1">Nucleus</location>
    </subcellularLocation>
</comment>
<evidence type="ECO:0000256" key="3">
    <source>
        <dbReference type="ARBA" id="ARBA00023125"/>
    </source>
</evidence>